<dbReference type="Pfam" id="PF00005">
    <property type="entry name" value="ABC_tran"/>
    <property type="match status" value="1"/>
</dbReference>
<sequence>MNMTHASLKLIGVSKKYNNVQVLQPVDLAFEDGEFITILGPSGSGKTTILRMIGGFTAPSSGSIVFQGQDISQLPAFRRPFNTVFQDYALFPHMRVAQNVGYGLRVRGVGKTETGRRVAEVLAIVGLGDKGHRFPSELSGGQRQRVALARAIVCEPKVVLLDEPLAALDAELRRSMQDFLKDLQRRIKTTFVFITHDQHEAISMADRIVVMNHGRVEQIGTPREIYHRPNSEFVARFFGDNNLIPGTVDSRSDGQLVVESPLGRISVPDRLLISTGSKVTLAVRPEHIRLRPGQSEREYSVPTEIRSVNFFGATSQVALTIPQGGDFSIRASLPTVECATLAVGGRLSMAISPDDITLLH</sequence>
<proteinExistence type="predicted"/>
<dbReference type="InterPro" id="IPR050093">
    <property type="entry name" value="ABC_SmlMolc_Importer"/>
</dbReference>
<evidence type="ECO:0000256" key="5">
    <source>
        <dbReference type="ARBA" id="ARBA00022840"/>
    </source>
</evidence>
<dbReference type="Gene3D" id="3.40.50.300">
    <property type="entry name" value="P-loop containing nucleotide triphosphate hydrolases"/>
    <property type="match status" value="1"/>
</dbReference>
<keyword evidence="3" id="KW-0472">Membrane</keyword>
<protein>
    <submittedName>
        <fullName evidence="7">ATP-binding cassette domain-containing protein</fullName>
    </submittedName>
</protein>
<feature type="domain" description="ABC transporter" evidence="6">
    <location>
        <begin position="8"/>
        <end position="238"/>
    </location>
</feature>
<dbReference type="EMBL" id="WOEY01000078">
    <property type="protein sequence ID" value="NPT43479.1"/>
    <property type="molecule type" value="Genomic_DNA"/>
</dbReference>
<dbReference type="GO" id="GO:0005524">
    <property type="term" value="F:ATP binding"/>
    <property type="evidence" value="ECO:0007669"/>
    <property type="project" value="UniProtKB-KW"/>
</dbReference>
<keyword evidence="5 7" id="KW-0067">ATP-binding</keyword>
<evidence type="ECO:0000313" key="8">
    <source>
        <dbReference type="Proteomes" id="UP000652198"/>
    </source>
</evidence>
<keyword evidence="4" id="KW-0547">Nucleotide-binding</keyword>
<keyword evidence="2" id="KW-1003">Cell membrane</keyword>
<comment type="caution">
    <text evidence="7">The sequence shown here is derived from an EMBL/GenBank/DDBJ whole genome shotgun (WGS) entry which is preliminary data.</text>
</comment>
<dbReference type="Gene3D" id="2.40.50.100">
    <property type="match status" value="1"/>
</dbReference>
<evidence type="ECO:0000256" key="2">
    <source>
        <dbReference type="ARBA" id="ARBA00022475"/>
    </source>
</evidence>
<dbReference type="SUPFAM" id="SSF50331">
    <property type="entry name" value="MOP-like"/>
    <property type="match status" value="1"/>
</dbReference>
<dbReference type="SMART" id="SM00382">
    <property type="entry name" value="AAA"/>
    <property type="match status" value="1"/>
</dbReference>
<dbReference type="InterPro" id="IPR017871">
    <property type="entry name" value="ABC_transporter-like_CS"/>
</dbReference>
<keyword evidence="1" id="KW-0813">Transport</keyword>
<dbReference type="PANTHER" id="PTHR42781:SF4">
    <property type="entry name" value="SPERMIDINE_PUTRESCINE IMPORT ATP-BINDING PROTEIN POTA"/>
    <property type="match status" value="1"/>
</dbReference>
<dbReference type="InterPro" id="IPR003439">
    <property type="entry name" value="ABC_transporter-like_ATP-bd"/>
</dbReference>
<accession>A0ABX2BRF9</accession>
<evidence type="ECO:0000256" key="4">
    <source>
        <dbReference type="ARBA" id="ARBA00022741"/>
    </source>
</evidence>
<dbReference type="InterPro" id="IPR013611">
    <property type="entry name" value="Transp-assoc_OB_typ2"/>
</dbReference>
<reference evidence="7 8" key="1">
    <citation type="submission" date="2019-11" db="EMBL/GenBank/DDBJ databases">
        <title>Metabolism of dissolved organic matter in forest soils.</title>
        <authorList>
            <person name="Cyle K.T."/>
            <person name="Wilhelm R.C."/>
            <person name="Martinez C.E."/>
        </authorList>
    </citation>
    <scope>NUCLEOTIDE SEQUENCE [LARGE SCALE GENOMIC DNA]</scope>
    <source>
        <strain evidence="7 8">1N</strain>
    </source>
</reference>
<name>A0ABX2BRF9_9BURK</name>
<evidence type="ECO:0000313" key="7">
    <source>
        <dbReference type="EMBL" id="NPT43479.1"/>
    </source>
</evidence>
<dbReference type="Proteomes" id="UP000652198">
    <property type="component" value="Unassembled WGS sequence"/>
</dbReference>
<dbReference type="PROSITE" id="PS00211">
    <property type="entry name" value="ABC_TRANSPORTER_1"/>
    <property type="match status" value="1"/>
</dbReference>
<organism evidence="7 8">
    <name type="scientific">Paraburkholderia solitsugae</name>
    <dbReference type="NCBI Taxonomy" id="2675748"/>
    <lineage>
        <taxon>Bacteria</taxon>
        <taxon>Pseudomonadati</taxon>
        <taxon>Pseudomonadota</taxon>
        <taxon>Betaproteobacteria</taxon>
        <taxon>Burkholderiales</taxon>
        <taxon>Burkholderiaceae</taxon>
        <taxon>Paraburkholderia</taxon>
    </lineage>
</organism>
<dbReference type="InterPro" id="IPR003593">
    <property type="entry name" value="AAA+_ATPase"/>
</dbReference>
<evidence type="ECO:0000256" key="3">
    <source>
        <dbReference type="ARBA" id="ARBA00022519"/>
    </source>
</evidence>
<dbReference type="InterPro" id="IPR008995">
    <property type="entry name" value="Mo/tungstate-bd_C_term_dom"/>
</dbReference>
<dbReference type="PROSITE" id="PS50893">
    <property type="entry name" value="ABC_TRANSPORTER_2"/>
    <property type="match status" value="1"/>
</dbReference>
<keyword evidence="3" id="KW-0997">Cell inner membrane</keyword>
<dbReference type="Pfam" id="PF08402">
    <property type="entry name" value="TOBE_2"/>
    <property type="match status" value="1"/>
</dbReference>
<evidence type="ECO:0000256" key="1">
    <source>
        <dbReference type="ARBA" id="ARBA00022448"/>
    </source>
</evidence>
<dbReference type="SUPFAM" id="SSF52540">
    <property type="entry name" value="P-loop containing nucleoside triphosphate hydrolases"/>
    <property type="match status" value="1"/>
</dbReference>
<evidence type="ECO:0000259" key="6">
    <source>
        <dbReference type="PROSITE" id="PS50893"/>
    </source>
</evidence>
<gene>
    <name evidence="7" type="ORF">GNZ12_19635</name>
</gene>
<dbReference type="PANTHER" id="PTHR42781">
    <property type="entry name" value="SPERMIDINE/PUTRESCINE IMPORT ATP-BINDING PROTEIN POTA"/>
    <property type="match status" value="1"/>
</dbReference>
<keyword evidence="8" id="KW-1185">Reference proteome</keyword>
<dbReference type="InterPro" id="IPR027417">
    <property type="entry name" value="P-loop_NTPase"/>
</dbReference>